<evidence type="ECO:0008006" key="4">
    <source>
        <dbReference type="Google" id="ProtNLM"/>
    </source>
</evidence>
<dbReference type="STRING" id="927083.DB32_004049"/>
<proteinExistence type="predicted"/>
<keyword evidence="3" id="KW-1185">Reference proteome</keyword>
<evidence type="ECO:0000313" key="2">
    <source>
        <dbReference type="EMBL" id="AKF06900.1"/>
    </source>
</evidence>
<sequence>MGLAPTIARAQDGPPEEHEEAGRSRGGRAWGEEGGEGGEGAQRPAYHHYGQAFASLGVGGTVRILAHAAVCDPGVPGREGCRFSPPYLQLRGGWFFEGDGDLQHGAGLGIGTNLTPDGTAGLGIDAFGQWVLTPSYFLRYWFDQWFQLMGHFGVPLALSAVTGTSRQASTDFNWGLELQVGLVFKFLTGLGAYAAVNGAMFFAGDSMVWPTVSGEIGLMFEYEVLP</sequence>
<evidence type="ECO:0000256" key="1">
    <source>
        <dbReference type="SAM" id="MobiDB-lite"/>
    </source>
</evidence>
<gene>
    <name evidence="2" type="ORF">DB32_004049</name>
</gene>
<dbReference type="KEGG" id="samy:DB32_004049"/>
<evidence type="ECO:0000313" key="3">
    <source>
        <dbReference type="Proteomes" id="UP000034883"/>
    </source>
</evidence>
<dbReference type="EMBL" id="CP011125">
    <property type="protein sequence ID" value="AKF06900.1"/>
    <property type="molecule type" value="Genomic_DNA"/>
</dbReference>
<accession>A0A0F6W3Z1</accession>
<name>A0A0F6W3Z1_9BACT</name>
<dbReference type="AlphaFoldDB" id="A0A0F6W3Z1"/>
<feature type="region of interest" description="Disordered" evidence="1">
    <location>
        <begin position="1"/>
        <end position="43"/>
    </location>
</feature>
<organism evidence="2 3">
    <name type="scientific">Sandaracinus amylolyticus</name>
    <dbReference type="NCBI Taxonomy" id="927083"/>
    <lineage>
        <taxon>Bacteria</taxon>
        <taxon>Pseudomonadati</taxon>
        <taxon>Myxococcota</taxon>
        <taxon>Polyangia</taxon>
        <taxon>Polyangiales</taxon>
        <taxon>Sandaracinaceae</taxon>
        <taxon>Sandaracinus</taxon>
    </lineage>
</organism>
<protein>
    <recommendedName>
        <fullName evidence="4">Outer membrane protein beta-barrel domain-containing protein</fullName>
    </recommendedName>
</protein>
<reference evidence="2 3" key="1">
    <citation type="submission" date="2015-03" db="EMBL/GenBank/DDBJ databases">
        <title>Genome assembly of Sandaracinus amylolyticus DSM 53668.</title>
        <authorList>
            <person name="Sharma G."/>
            <person name="Subramanian S."/>
        </authorList>
    </citation>
    <scope>NUCLEOTIDE SEQUENCE [LARGE SCALE GENOMIC DNA]</scope>
    <source>
        <strain evidence="2 3">DSM 53668</strain>
    </source>
</reference>
<dbReference type="Proteomes" id="UP000034883">
    <property type="component" value="Chromosome"/>
</dbReference>